<feature type="transmembrane region" description="Helical" evidence="1">
    <location>
        <begin position="323"/>
        <end position="345"/>
    </location>
</feature>
<dbReference type="Gene3D" id="3.90.550.10">
    <property type="entry name" value="Spore Coat Polysaccharide Biosynthesis Protein SpsA, Chain A"/>
    <property type="match status" value="1"/>
</dbReference>
<gene>
    <name evidence="2" type="ORF">CDQ92_08010</name>
</gene>
<keyword evidence="2" id="KW-0808">Transferase</keyword>
<dbReference type="PANTHER" id="PTHR48090">
    <property type="entry name" value="UNDECAPRENYL-PHOSPHATE 4-DEOXY-4-FORMAMIDO-L-ARABINOSE TRANSFERASE-RELATED"/>
    <property type="match status" value="1"/>
</dbReference>
<comment type="caution">
    <text evidence="2">The sequence shown here is derived from an EMBL/GenBank/DDBJ whole genome shotgun (WGS) entry which is preliminary data.</text>
</comment>
<dbReference type="RefSeq" id="WP_088440880.1">
    <property type="nucleotide sequence ID" value="NZ_BMMC01000003.1"/>
</dbReference>
<evidence type="ECO:0000256" key="1">
    <source>
        <dbReference type="SAM" id="Phobius"/>
    </source>
</evidence>
<dbReference type="Proteomes" id="UP000197361">
    <property type="component" value="Unassembled WGS sequence"/>
</dbReference>
<evidence type="ECO:0000313" key="3">
    <source>
        <dbReference type="Proteomes" id="UP000197361"/>
    </source>
</evidence>
<dbReference type="OrthoDB" id="9797391at2"/>
<feature type="transmembrane region" description="Helical" evidence="1">
    <location>
        <begin position="6"/>
        <end position="29"/>
    </location>
</feature>
<keyword evidence="3" id="KW-1185">Reference proteome</keyword>
<organism evidence="2 3">
    <name type="scientific">Sphingopyxis bauzanensis</name>
    <dbReference type="NCBI Taxonomy" id="651663"/>
    <lineage>
        <taxon>Bacteria</taxon>
        <taxon>Pseudomonadati</taxon>
        <taxon>Pseudomonadota</taxon>
        <taxon>Alphaproteobacteria</taxon>
        <taxon>Sphingomonadales</taxon>
        <taxon>Sphingomonadaceae</taxon>
        <taxon>Sphingopyxis</taxon>
    </lineage>
</organism>
<keyword evidence="1" id="KW-0472">Membrane</keyword>
<dbReference type="SUPFAM" id="SSF53448">
    <property type="entry name" value="Nucleotide-diphospho-sugar transferases"/>
    <property type="match status" value="1"/>
</dbReference>
<dbReference type="GO" id="GO:0016740">
    <property type="term" value="F:transferase activity"/>
    <property type="evidence" value="ECO:0007669"/>
    <property type="project" value="UniProtKB-KW"/>
</dbReference>
<dbReference type="InterPro" id="IPR029044">
    <property type="entry name" value="Nucleotide-diphossugar_trans"/>
</dbReference>
<dbReference type="InterPro" id="IPR050256">
    <property type="entry name" value="Glycosyltransferase_2"/>
</dbReference>
<keyword evidence="1" id="KW-0812">Transmembrane</keyword>
<keyword evidence="1" id="KW-1133">Transmembrane helix</keyword>
<reference evidence="2 3" key="1">
    <citation type="journal article" date="2010" name="Int. J. Syst. Evol. Microbiol.">
        <title>Sphingopyxis bauzanensis sp. nov., a psychrophilic bacterium isolated from soil.</title>
        <authorList>
            <person name="Zhang D.C."/>
            <person name="Liu H.C."/>
            <person name="Xin Y.H."/>
            <person name="Zhou Y.G."/>
            <person name="Schinner F."/>
            <person name="Margesin R."/>
        </authorList>
    </citation>
    <scope>NUCLEOTIDE SEQUENCE [LARGE SCALE GENOMIC DNA]</scope>
    <source>
        <strain evidence="2 3">DSM 22271</strain>
    </source>
</reference>
<dbReference type="AlphaFoldDB" id="A0A246JVC1"/>
<dbReference type="Pfam" id="PF13641">
    <property type="entry name" value="Glyco_tranf_2_3"/>
    <property type="match status" value="1"/>
</dbReference>
<protein>
    <submittedName>
        <fullName evidence="2">Glycosyl transferase</fullName>
    </submittedName>
</protein>
<feature type="transmembrane region" description="Helical" evidence="1">
    <location>
        <begin position="352"/>
        <end position="374"/>
    </location>
</feature>
<evidence type="ECO:0000313" key="2">
    <source>
        <dbReference type="EMBL" id="OWQ97025.1"/>
    </source>
</evidence>
<proteinExistence type="predicted"/>
<accession>A0A246JVC1</accession>
<feature type="transmembrane region" description="Helical" evidence="1">
    <location>
        <begin position="294"/>
        <end position="317"/>
    </location>
</feature>
<dbReference type="PANTHER" id="PTHR48090:SF6">
    <property type="entry name" value="SLR5056 PROTEIN"/>
    <property type="match status" value="1"/>
</dbReference>
<dbReference type="EMBL" id="NISK01000002">
    <property type="protein sequence ID" value="OWQ97025.1"/>
    <property type="molecule type" value="Genomic_DNA"/>
</dbReference>
<name>A0A246JVC1_9SPHN</name>
<dbReference type="CDD" id="cd06438">
    <property type="entry name" value="EpsO_like"/>
    <property type="match status" value="1"/>
</dbReference>
<sequence>MIEILAWLVIVPLAASLLYLGAELLLGLFPLDTASGPLSPPPRILLLVPAHDEAAGVGATVMALRTVVPAADILVIADNCRDDTAAAARAAGARVAERDDPTRRGKGYAMAFGRDQVAADPPDVVIIVDADCRLSAGSAERLAAQAIARDRPIQAAYLMTANGDASPLVAVSNFAVLIKNVVRARGLVRLGGGGLLFGTGMAFPWPLFRTLPLATSDAVEDLGLGLWLARQGIAVDLDERSQVTSPAAALASSRAQRSRWEHGFLLTASRQGLPLLAGGIAAASRHRAALGAHLLVPPLALLMLLALTGLAVAGAAGAASGHWLPFLILAAAFTFAVTLLLVAWWRHARRDLALAALLRIPLYMMWKIPIYIGFFTRRQTGWNRTRRPGEED</sequence>